<reference evidence="1 2" key="1">
    <citation type="submission" date="2020-04" db="EMBL/GenBank/DDBJ databases">
        <title>Perkinsus olseni comparative genomics.</title>
        <authorList>
            <person name="Bogema D.R."/>
        </authorList>
    </citation>
    <scope>NUCLEOTIDE SEQUENCE [LARGE SCALE GENOMIC DNA]</scope>
    <source>
        <strain evidence="1">ATCC PRA-205</strain>
    </source>
</reference>
<feature type="non-terminal residue" evidence="1">
    <location>
        <position position="1"/>
    </location>
</feature>
<protein>
    <submittedName>
        <fullName evidence="1">Uncharacterized protein</fullName>
    </submittedName>
</protein>
<dbReference type="Proteomes" id="UP000574390">
    <property type="component" value="Unassembled WGS sequence"/>
</dbReference>
<accession>A0A7J6RQK1</accession>
<feature type="non-terminal residue" evidence="1">
    <location>
        <position position="57"/>
    </location>
</feature>
<name>A0A7J6RQK1_PEROL</name>
<dbReference type="EMBL" id="JABANM010020487">
    <property type="protein sequence ID" value="KAF4722755.1"/>
    <property type="molecule type" value="Genomic_DNA"/>
</dbReference>
<comment type="caution">
    <text evidence="1">The sequence shown here is derived from an EMBL/GenBank/DDBJ whole genome shotgun (WGS) entry which is preliminary data.</text>
</comment>
<gene>
    <name evidence="1" type="ORF">FOZ62_030466</name>
</gene>
<proteinExistence type="predicted"/>
<sequence>ISTPRRLPWTPSAISFPSALMNRLRMMRTWGKMMMSFMSQRTTRKVGRTHRRVATSA</sequence>
<dbReference type="AlphaFoldDB" id="A0A7J6RQK1"/>
<evidence type="ECO:0000313" key="2">
    <source>
        <dbReference type="Proteomes" id="UP000574390"/>
    </source>
</evidence>
<organism evidence="1 2">
    <name type="scientific">Perkinsus olseni</name>
    <name type="common">Perkinsus atlanticus</name>
    <dbReference type="NCBI Taxonomy" id="32597"/>
    <lineage>
        <taxon>Eukaryota</taxon>
        <taxon>Sar</taxon>
        <taxon>Alveolata</taxon>
        <taxon>Perkinsozoa</taxon>
        <taxon>Perkinsea</taxon>
        <taxon>Perkinsida</taxon>
        <taxon>Perkinsidae</taxon>
        <taxon>Perkinsus</taxon>
    </lineage>
</organism>
<evidence type="ECO:0000313" key="1">
    <source>
        <dbReference type="EMBL" id="KAF4722755.1"/>
    </source>
</evidence>